<evidence type="ECO:0000313" key="6">
    <source>
        <dbReference type="Proteomes" id="UP001151699"/>
    </source>
</evidence>
<reference evidence="5" key="1">
    <citation type="submission" date="2022-07" db="EMBL/GenBank/DDBJ databases">
        <authorList>
            <person name="Trinca V."/>
            <person name="Uliana J.V.C."/>
            <person name="Torres T.T."/>
            <person name="Ward R.J."/>
            <person name="Monesi N."/>
        </authorList>
    </citation>
    <scope>NUCLEOTIDE SEQUENCE</scope>
    <source>
        <strain evidence="5">HSMRA1968</strain>
        <tissue evidence="5">Whole embryos</tissue>
    </source>
</reference>
<sequence length="243" mass="27988">MNLLELARSLNIVETIKFSSGMLRNSKQNLKYVIVVDFEATCWKKGESPKWRQPEIIEFPAVLVDLSTQQILSEFHQYILPSECPKLSDFCINFTGITQELIDNNSVPLAAGLVKFGTWMNDLIDKFQLVLPNTSGSIPSVAFVTWTDWDFDVCLTKECKRKNIEKQKFFDQWIDLKATFKDWYKYRPKNFADALRFVGMKFEGREHSGIDDSRNIARLACRMVLDGAPLIVTKDVSPKCEKK</sequence>
<dbReference type="GO" id="GO:0003676">
    <property type="term" value="F:nucleic acid binding"/>
    <property type="evidence" value="ECO:0007669"/>
    <property type="project" value="InterPro"/>
</dbReference>
<evidence type="ECO:0000256" key="2">
    <source>
        <dbReference type="ARBA" id="ARBA00022801"/>
    </source>
</evidence>
<dbReference type="InterPro" id="IPR013520">
    <property type="entry name" value="Ribonucl_H"/>
</dbReference>
<keyword evidence="2" id="KW-0378">Hydrolase</keyword>
<keyword evidence="3" id="KW-0269">Exonuclease</keyword>
<dbReference type="GO" id="GO:0000175">
    <property type="term" value="F:3'-5'-RNA exonuclease activity"/>
    <property type="evidence" value="ECO:0007669"/>
    <property type="project" value="InterPro"/>
</dbReference>
<dbReference type="PANTHER" id="PTHR23044:SF61">
    <property type="entry name" value="3'-5' EXORIBONUCLEASE 1-RELATED"/>
    <property type="match status" value="1"/>
</dbReference>
<dbReference type="PANTHER" id="PTHR23044">
    <property type="entry name" value="3'-5' EXONUCLEASE ERI1-RELATED"/>
    <property type="match status" value="1"/>
</dbReference>
<dbReference type="EMBL" id="WJQU01003045">
    <property type="protein sequence ID" value="KAJ6628236.1"/>
    <property type="molecule type" value="Genomic_DNA"/>
</dbReference>
<dbReference type="SMART" id="SM00479">
    <property type="entry name" value="EXOIII"/>
    <property type="match status" value="1"/>
</dbReference>
<proteinExistence type="predicted"/>
<organism evidence="5 6">
    <name type="scientific">Pseudolycoriella hygida</name>
    <dbReference type="NCBI Taxonomy" id="35572"/>
    <lineage>
        <taxon>Eukaryota</taxon>
        <taxon>Metazoa</taxon>
        <taxon>Ecdysozoa</taxon>
        <taxon>Arthropoda</taxon>
        <taxon>Hexapoda</taxon>
        <taxon>Insecta</taxon>
        <taxon>Pterygota</taxon>
        <taxon>Neoptera</taxon>
        <taxon>Endopterygota</taxon>
        <taxon>Diptera</taxon>
        <taxon>Nematocera</taxon>
        <taxon>Sciaroidea</taxon>
        <taxon>Sciaridae</taxon>
        <taxon>Pseudolycoriella</taxon>
    </lineage>
</organism>
<dbReference type="Gene3D" id="3.30.420.10">
    <property type="entry name" value="Ribonuclease H-like superfamily/Ribonuclease H"/>
    <property type="match status" value="1"/>
</dbReference>
<dbReference type="Pfam" id="PF00929">
    <property type="entry name" value="RNase_T"/>
    <property type="match status" value="1"/>
</dbReference>
<dbReference type="AlphaFoldDB" id="A0A9Q0MJH7"/>
<feature type="domain" description="Exonuclease" evidence="4">
    <location>
        <begin position="32"/>
        <end position="229"/>
    </location>
</feature>
<dbReference type="OrthoDB" id="448399at2759"/>
<keyword evidence="1" id="KW-0540">Nuclease</keyword>
<comment type="caution">
    <text evidence="5">The sequence shown here is derived from an EMBL/GenBank/DDBJ whole genome shotgun (WGS) entry which is preliminary data.</text>
</comment>
<name>A0A9Q0MJH7_9DIPT</name>
<dbReference type="Proteomes" id="UP001151699">
    <property type="component" value="Unassembled WGS sequence"/>
</dbReference>
<dbReference type="InterPro" id="IPR012337">
    <property type="entry name" value="RNaseH-like_sf"/>
</dbReference>
<accession>A0A9Q0MJH7</accession>
<gene>
    <name evidence="5" type="primary">eri2_0</name>
    <name evidence="5" type="ORF">Bhyg_16677</name>
</gene>
<dbReference type="SUPFAM" id="SSF53098">
    <property type="entry name" value="Ribonuclease H-like"/>
    <property type="match status" value="1"/>
</dbReference>
<evidence type="ECO:0000256" key="1">
    <source>
        <dbReference type="ARBA" id="ARBA00022722"/>
    </source>
</evidence>
<dbReference type="InterPro" id="IPR036397">
    <property type="entry name" value="RNaseH_sf"/>
</dbReference>
<evidence type="ECO:0000313" key="5">
    <source>
        <dbReference type="EMBL" id="KAJ6628236.1"/>
    </source>
</evidence>
<dbReference type="InterPro" id="IPR047201">
    <property type="entry name" value="ERI-1_3'hExo-like"/>
</dbReference>
<evidence type="ECO:0000256" key="3">
    <source>
        <dbReference type="ARBA" id="ARBA00022839"/>
    </source>
</evidence>
<keyword evidence="6" id="KW-1185">Reference proteome</keyword>
<evidence type="ECO:0000259" key="4">
    <source>
        <dbReference type="SMART" id="SM00479"/>
    </source>
</evidence>
<dbReference type="InterPro" id="IPR051274">
    <property type="entry name" value="3-5_Exoribonuclease"/>
</dbReference>
<dbReference type="CDD" id="cd06133">
    <property type="entry name" value="ERI-1_3'hExo_like"/>
    <property type="match status" value="1"/>
</dbReference>
<protein>
    <submittedName>
        <fullName evidence="5">ERI1 exoribonuclease 2</fullName>
    </submittedName>
</protein>